<dbReference type="Proteomes" id="UP000092389">
    <property type="component" value="Unassembled WGS sequence"/>
</dbReference>
<evidence type="ECO:0000256" key="3">
    <source>
        <dbReference type="ARBA" id="ARBA00022723"/>
    </source>
</evidence>
<keyword evidence="2" id="KW-0813">Transport</keyword>
<keyword evidence="6" id="KW-0411">Iron-sulfur</keyword>
<dbReference type="SUPFAM" id="SSF54862">
    <property type="entry name" value="4Fe-4S ferredoxins"/>
    <property type="match status" value="1"/>
</dbReference>
<evidence type="ECO:0000256" key="1">
    <source>
        <dbReference type="ARBA" id="ARBA00001927"/>
    </source>
</evidence>
<dbReference type="OrthoDB" id="3215002at2"/>
<keyword evidence="4" id="KW-0249">Electron transport</keyword>
<evidence type="ECO:0000256" key="6">
    <source>
        <dbReference type="ARBA" id="ARBA00023014"/>
    </source>
</evidence>
<dbReference type="GO" id="GO:0051538">
    <property type="term" value="F:3 iron, 4 sulfur cluster binding"/>
    <property type="evidence" value="ECO:0007669"/>
    <property type="project" value="UniProtKB-KW"/>
</dbReference>
<dbReference type="Pfam" id="PF13459">
    <property type="entry name" value="Fer4_15"/>
    <property type="match status" value="1"/>
</dbReference>
<proteinExistence type="predicted"/>
<evidence type="ECO:0000313" key="8">
    <source>
        <dbReference type="EMBL" id="OBH70447.1"/>
    </source>
</evidence>
<comment type="caution">
    <text evidence="8">The sequence shown here is derived from an EMBL/GenBank/DDBJ whole genome shotgun (WGS) entry which is preliminary data.</text>
</comment>
<reference evidence="8 9" key="1">
    <citation type="submission" date="2016-06" db="EMBL/GenBank/DDBJ databases">
        <authorList>
            <person name="Kjaerup R.B."/>
            <person name="Dalgaard T.S."/>
            <person name="Juul-Madsen H.R."/>
        </authorList>
    </citation>
    <scope>NUCLEOTIDE SEQUENCE [LARGE SCALE GENOMIC DNA]</scope>
    <source>
        <strain evidence="8 9">E152</strain>
    </source>
</reference>
<evidence type="ECO:0000256" key="2">
    <source>
        <dbReference type="ARBA" id="ARBA00022448"/>
    </source>
</evidence>
<dbReference type="PANTHER" id="PTHR36923">
    <property type="entry name" value="FERREDOXIN"/>
    <property type="match status" value="1"/>
</dbReference>
<sequence length="63" mass="7009">MRVVVDRDRCEGNAFCVNIALEVFQLDDDEYAVVITDPVPVEQETLVEQAIEACPRAALSRAD</sequence>
<evidence type="ECO:0000256" key="7">
    <source>
        <dbReference type="ARBA" id="ARBA00023291"/>
    </source>
</evidence>
<keyword evidence="5" id="KW-0408">Iron</keyword>
<dbReference type="RefSeq" id="WP_067911838.1">
    <property type="nucleotide sequence ID" value="NZ_LZJP01000096.1"/>
</dbReference>
<name>A0A1A2T334_MYCNT</name>
<gene>
    <name evidence="8" type="ORF">A5683_00590</name>
</gene>
<dbReference type="Gene3D" id="3.30.70.20">
    <property type="match status" value="1"/>
</dbReference>
<dbReference type="InterPro" id="IPR051269">
    <property type="entry name" value="Fe-S_cluster_ET"/>
</dbReference>
<evidence type="ECO:0000256" key="4">
    <source>
        <dbReference type="ARBA" id="ARBA00022982"/>
    </source>
</evidence>
<evidence type="ECO:0000313" key="9">
    <source>
        <dbReference type="Proteomes" id="UP000092389"/>
    </source>
</evidence>
<dbReference type="EMBL" id="LZJU01000149">
    <property type="protein sequence ID" value="OBH70447.1"/>
    <property type="molecule type" value="Genomic_DNA"/>
</dbReference>
<protein>
    <submittedName>
        <fullName evidence="8">Ferredoxin</fullName>
    </submittedName>
</protein>
<accession>A0A1A2T334</accession>
<keyword evidence="7" id="KW-0003">3Fe-4S</keyword>
<evidence type="ECO:0000256" key="5">
    <source>
        <dbReference type="ARBA" id="ARBA00023004"/>
    </source>
</evidence>
<organism evidence="8 9">
    <name type="scientific">Mycobacterium mantenii</name>
    <dbReference type="NCBI Taxonomy" id="560555"/>
    <lineage>
        <taxon>Bacteria</taxon>
        <taxon>Bacillati</taxon>
        <taxon>Actinomycetota</taxon>
        <taxon>Actinomycetes</taxon>
        <taxon>Mycobacteriales</taxon>
        <taxon>Mycobacteriaceae</taxon>
        <taxon>Mycobacterium</taxon>
        <taxon>Mycobacterium avium complex (MAC)</taxon>
    </lineage>
</organism>
<keyword evidence="3" id="KW-0479">Metal-binding</keyword>
<dbReference type="GO" id="GO:0046872">
    <property type="term" value="F:metal ion binding"/>
    <property type="evidence" value="ECO:0007669"/>
    <property type="project" value="UniProtKB-KW"/>
</dbReference>
<dbReference type="AlphaFoldDB" id="A0A1A2T334"/>
<comment type="cofactor">
    <cofactor evidence="1">
        <name>[3Fe-4S] cluster</name>
        <dbReference type="ChEBI" id="CHEBI:21137"/>
    </cofactor>
</comment>
<dbReference type="PANTHER" id="PTHR36923:SF3">
    <property type="entry name" value="FERREDOXIN"/>
    <property type="match status" value="1"/>
</dbReference>